<dbReference type="RefSeq" id="XP_022938229.1">
    <property type="nucleotide sequence ID" value="XM_023082461.1"/>
</dbReference>
<proteinExistence type="predicted"/>
<dbReference type="Pfam" id="PF13259">
    <property type="entry name" value="clamp_Gag1-like"/>
    <property type="match status" value="1"/>
</dbReference>
<dbReference type="KEGG" id="cmos:111444373"/>
<evidence type="ECO:0000259" key="1">
    <source>
        <dbReference type="Pfam" id="PF13259"/>
    </source>
</evidence>
<sequence length="202" mass="23002">MLTAINGIKLRSSAGFRKVSMEVAIATISYPFIPCLSLSIRMVTPESWISVWIDRFLSCLGSTKCAPAISGNNLNSRMPSMSEDFWSTSTCDLDELITLQSRQSSFISIINHNPKHGGGTDDLSNHSDFVNNGLILWTQTRLQWIGNYEPAKRTKKNHFTGLSWYMTKELLLENKKPFPRPIPLSEMVDFLIEEWEEEGLYY</sequence>
<accession>A0A6J1FDG3</accession>
<dbReference type="PANTHER" id="PTHR33373">
    <property type="entry name" value="OS07G0479600 PROTEIN"/>
    <property type="match status" value="1"/>
</dbReference>
<dbReference type="GeneID" id="111444373"/>
<evidence type="ECO:0000313" key="3">
    <source>
        <dbReference type="RefSeq" id="XP_022938229.1"/>
    </source>
</evidence>
<dbReference type="InterPro" id="IPR025124">
    <property type="entry name" value="Gag1-like_clamp"/>
</dbReference>
<dbReference type="Proteomes" id="UP000504609">
    <property type="component" value="Unplaced"/>
</dbReference>
<feature type="domain" description="Gag1-like clamp" evidence="1">
    <location>
        <begin position="90"/>
        <end position="201"/>
    </location>
</feature>
<name>A0A6J1FDG3_CUCMO</name>
<dbReference type="AlphaFoldDB" id="A0A6J1FDG3"/>
<dbReference type="PANTHER" id="PTHR33373:SF13">
    <property type="entry name" value="DUF4050 DOMAIN-CONTAINING PROTEIN"/>
    <property type="match status" value="1"/>
</dbReference>
<gene>
    <name evidence="3" type="primary">LOC111444373</name>
</gene>
<protein>
    <submittedName>
        <fullName evidence="3">Uncharacterized protein LOC111444373</fullName>
    </submittedName>
</protein>
<keyword evidence="2" id="KW-1185">Reference proteome</keyword>
<organism evidence="2 3">
    <name type="scientific">Cucurbita moschata</name>
    <name type="common">Winter crookneck squash</name>
    <name type="synonym">Cucurbita pepo var. moschata</name>
    <dbReference type="NCBI Taxonomy" id="3662"/>
    <lineage>
        <taxon>Eukaryota</taxon>
        <taxon>Viridiplantae</taxon>
        <taxon>Streptophyta</taxon>
        <taxon>Embryophyta</taxon>
        <taxon>Tracheophyta</taxon>
        <taxon>Spermatophyta</taxon>
        <taxon>Magnoliopsida</taxon>
        <taxon>eudicotyledons</taxon>
        <taxon>Gunneridae</taxon>
        <taxon>Pentapetalae</taxon>
        <taxon>rosids</taxon>
        <taxon>fabids</taxon>
        <taxon>Cucurbitales</taxon>
        <taxon>Cucurbitaceae</taxon>
        <taxon>Cucurbiteae</taxon>
        <taxon>Cucurbita</taxon>
    </lineage>
</organism>
<evidence type="ECO:0000313" key="2">
    <source>
        <dbReference type="Proteomes" id="UP000504609"/>
    </source>
</evidence>
<reference evidence="3" key="1">
    <citation type="submission" date="2025-08" db="UniProtKB">
        <authorList>
            <consortium name="RefSeq"/>
        </authorList>
    </citation>
    <scope>IDENTIFICATION</scope>
    <source>
        <tissue evidence="3">Young leaves</tissue>
    </source>
</reference>